<feature type="domain" description="Core-binding (CB)" evidence="3">
    <location>
        <begin position="25"/>
        <end position="106"/>
    </location>
</feature>
<dbReference type="InterPro" id="IPR044068">
    <property type="entry name" value="CB"/>
</dbReference>
<dbReference type="InterPro" id="IPR010998">
    <property type="entry name" value="Integrase_recombinase_N"/>
</dbReference>
<evidence type="ECO:0000256" key="1">
    <source>
        <dbReference type="ARBA" id="ARBA00023125"/>
    </source>
</evidence>
<dbReference type="EMBL" id="LHXV01000028">
    <property type="protein sequence ID" value="KXB01075.1"/>
    <property type="molecule type" value="Genomic_DNA"/>
</dbReference>
<evidence type="ECO:0000313" key="5">
    <source>
        <dbReference type="Proteomes" id="UP000070344"/>
    </source>
</evidence>
<name>A0A133V3R2_9EURY</name>
<sequence length="179" mass="20935">MPSQDYEKKLEKLRKRISENSNLSPENEGLLQKFSRDMKLENYSAGRNHKLTTHIKRIAENVDVKLEEAGKQEVKEMVEWIHDQGFSPETERDYKVALRVFFKWLRNGDFGSKNCPKEVSWISTSLKKRDQKLPNNLLMEDDVRKLIENAKNSRCKALISMLWETGARMGEFSTYASSF</sequence>
<dbReference type="SUPFAM" id="SSF56349">
    <property type="entry name" value="DNA breaking-rejoining enzymes"/>
    <property type="match status" value="1"/>
</dbReference>
<organism evidence="4 5">
    <name type="scientific">candidate division MSBL1 archaeon SCGC-AAA259O05</name>
    <dbReference type="NCBI Taxonomy" id="1698271"/>
    <lineage>
        <taxon>Archaea</taxon>
        <taxon>Methanobacteriati</taxon>
        <taxon>Methanobacteriota</taxon>
        <taxon>candidate division MSBL1</taxon>
    </lineage>
</organism>
<keyword evidence="1 2" id="KW-0238">DNA-binding</keyword>
<dbReference type="InterPro" id="IPR011010">
    <property type="entry name" value="DNA_brk_join_enz"/>
</dbReference>
<dbReference type="PROSITE" id="PS51900">
    <property type="entry name" value="CB"/>
    <property type="match status" value="1"/>
</dbReference>
<keyword evidence="5" id="KW-1185">Reference proteome</keyword>
<dbReference type="Gene3D" id="1.10.150.130">
    <property type="match status" value="1"/>
</dbReference>
<protein>
    <recommendedName>
        <fullName evidence="3">Core-binding (CB) domain-containing protein</fullName>
    </recommendedName>
</protein>
<comment type="caution">
    <text evidence="4">The sequence shown here is derived from an EMBL/GenBank/DDBJ whole genome shotgun (WGS) entry which is preliminary data.</text>
</comment>
<gene>
    <name evidence="4" type="ORF">AKJ41_02855</name>
</gene>
<reference evidence="4 5" key="1">
    <citation type="journal article" date="2016" name="Sci. Rep.">
        <title>Metabolic traits of an uncultured archaeal lineage -MSBL1- from brine pools of the Red Sea.</title>
        <authorList>
            <person name="Mwirichia R."/>
            <person name="Alam I."/>
            <person name="Rashid M."/>
            <person name="Vinu M."/>
            <person name="Ba-Alawi W."/>
            <person name="Anthony Kamau A."/>
            <person name="Kamanda Ngugi D."/>
            <person name="Goker M."/>
            <person name="Klenk H.P."/>
            <person name="Bajic V."/>
            <person name="Stingl U."/>
        </authorList>
    </citation>
    <scope>NUCLEOTIDE SEQUENCE [LARGE SCALE GENOMIC DNA]</scope>
    <source>
        <strain evidence="4">SCGC-AAA259O05</strain>
    </source>
</reference>
<dbReference type="Proteomes" id="UP000070344">
    <property type="component" value="Unassembled WGS sequence"/>
</dbReference>
<proteinExistence type="predicted"/>
<accession>A0A133V3R2</accession>
<evidence type="ECO:0000259" key="3">
    <source>
        <dbReference type="PROSITE" id="PS51900"/>
    </source>
</evidence>
<dbReference type="GO" id="GO:0003677">
    <property type="term" value="F:DNA binding"/>
    <property type="evidence" value="ECO:0007669"/>
    <property type="project" value="UniProtKB-UniRule"/>
</dbReference>
<evidence type="ECO:0000313" key="4">
    <source>
        <dbReference type="EMBL" id="KXB01075.1"/>
    </source>
</evidence>
<evidence type="ECO:0000256" key="2">
    <source>
        <dbReference type="PROSITE-ProRule" id="PRU01248"/>
    </source>
</evidence>
<dbReference type="AlphaFoldDB" id="A0A133V3R2"/>